<dbReference type="EMBL" id="CAKJTJ010000015">
    <property type="protein sequence ID" value="CAG9622018.1"/>
    <property type="molecule type" value="Genomic_DNA"/>
</dbReference>
<gene>
    <name evidence="1" type="ORF">BACCIP111883_02809</name>
</gene>
<sequence>MFDPSVFDNLKVVMEGDIYELDLLGMIKVVGRSDIVDLANMSRSFKMELTKDKNIFGHIQLSSDIENISGELLHKINSPGCIAQIKFTKPLQNHTTLIVEVEQWQSKLQHVWPHRQIIMKVVNTFSGDDQDFVTAEIVFDRLIYEENIDDLREMVNVLVTCL</sequence>
<evidence type="ECO:0000313" key="1">
    <source>
        <dbReference type="EMBL" id="CAG9622018.1"/>
    </source>
</evidence>
<dbReference type="RefSeq" id="WP_230502110.1">
    <property type="nucleotide sequence ID" value="NZ_CAKJTJ010000015.1"/>
</dbReference>
<organism evidence="1 2">
    <name type="scientific">Sutcliffiella rhizosphaerae</name>
    <dbReference type="NCBI Taxonomy" id="2880967"/>
    <lineage>
        <taxon>Bacteria</taxon>
        <taxon>Bacillati</taxon>
        <taxon>Bacillota</taxon>
        <taxon>Bacilli</taxon>
        <taxon>Bacillales</taxon>
        <taxon>Bacillaceae</taxon>
        <taxon>Sutcliffiella</taxon>
    </lineage>
</organism>
<comment type="caution">
    <text evidence="1">The sequence shown here is derived from an EMBL/GenBank/DDBJ whole genome shotgun (WGS) entry which is preliminary data.</text>
</comment>
<keyword evidence="2" id="KW-1185">Reference proteome</keyword>
<proteinExistence type="predicted"/>
<accession>A0ABM8YPT5</accession>
<evidence type="ECO:0000313" key="2">
    <source>
        <dbReference type="Proteomes" id="UP000789833"/>
    </source>
</evidence>
<dbReference type="Proteomes" id="UP000789833">
    <property type="component" value="Unassembled WGS sequence"/>
</dbReference>
<protein>
    <submittedName>
        <fullName evidence="1">Uncharacterized protein</fullName>
    </submittedName>
</protein>
<name>A0ABM8YPT5_9BACI</name>
<reference evidence="1 2" key="1">
    <citation type="submission" date="2021-10" db="EMBL/GenBank/DDBJ databases">
        <authorList>
            <person name="Criscuolo A."/>
        </authorList>
    </citation>
    <scope>NUCLEOTIDE SEQUENCE [LARGE SCALE GENOMIC DNA]</scope>
    <source>
        <strain evidence="2">CIP 111883</strain>
    </source>
</reference>